<dbReference type="Proteomes" id="UP000182584">
    <property type="component" value="Unassembled WGS sequence"/>
</dbReference>
<accession>A0A1H9WEB4</accession>
<sequence>MDECINCQQDLSGGVYTAPWEDGDNEYGYVICPHCGAKNIDWASGDDD</sequence>
<name>A0A1H9WEB4_BUTFI</name>
<gene>
    <name evidence="1" type="ORF">SAMN04487884_12940</name>
</gene>
<evidence type="ECO:0000313" key="1">
    <source>
        <dbReference type="EMBL" id="SES31783.1"/>
    </source>
</evidence>
<dbReference type="AlphaFoldDB" id="A0A1H9WEB4"/>
<reference evidence="1 2" key="1">
    <citation type="submission" date="2016-10" db="EMBL/GenBank/DDBJ databases">
        <authorList>
            <person name="de Groot N.N."/>
        </authorList>
    </citation>
    <scope>NUCLEOTIDE SEQUENCE [LARGE SCALE GENOMIC DNA]</scope>
    <source>
        <strain evidence="1 2">AR40</strain>
    </source>
</reference>
<organism evidence="1 2">
    <name type="scientific">Butyrivibrio fibrisolvens</name>
    <dbReference type="NCBI Taxonomy" id="831"/>
    <lineage>
        <taxon>Bacteria</taxon>
        <taxon>Bacillati</taxon>
        <taxon>Bacillota</taxon>
        <taxon>Clostridia</taxon>
        <taxon>Lachnospirales</taxon>
        <taxon>Lachnospiraceae</taxon>
        <taxon>Butyrivibrio</taxon>
    </lineage>
</organism>
<evidence type="ECO:0000313" key="2">
    <source>
        <dbReference type="Proteomes" id="UP000182584"/>
    </source>
</evidence>
<dbReference type="EMBL" id="FOGJ01000029">
    <property type="protein sequence ID" value="SES31783.1"/>
    <property type="molecule type" value="Genomic_DNA"/>
</dbReference>
<proteinExistence type="predicted"/>
<protein>
    <submittedName>
        <fullName evidence="1">Uncharacterized protein</fullName>
    </submittedName>
</protein>
<dbReference type="RefSeq" id="WP_004602035.1">
    <property type="nucleotide sequence ID" value="NZ_FOGJ01000029.1"/>
</dbReference>